<feature type="region of interest" description="Disordered" evidence="2">
    <location>
        <begin position="1"/>
        <end position="30"/>
    </location>
</feature>
<dbReference type="Proteomes" id="UP000054359">
    <property type="component" value="Unassembled WGS sequence"/>
</dbReference>
<dbReference type="Pfam" id="PF01846">
    <property type="entry name" value="FF"/>
    <property type="match status" value="1"/>
</dbReference>
<dbReference type="GO" id="GO:0005634">
    <property type="term" value="C:nucleus"/>
    <property type="evidence" value="ECO:0007669"/>
    <property type="project" value="TreeGrafter"/>
</dbReference>
<dbReference type="PANTHER" id="PTHR15377">
    <property type="entry name" value="TRANSCRIPTION ELONGATION REGULATOR 1"/>
    <property type="match status" value="1"/>
</dbReference>
<dbReference type="GO" id="GO:0003712">
    <property type="term" value="F:transcription coregulator activity"/>
    <property type="evidence" value="ECO:0007669"/>
    <property type="project" value="TreeGrafter"/>
</dbReference>
<dbReference type="InterPro" id="IPR045148">
    <property type="entry name" value="TCRG1-like"/>
</dbReference>
<feature type="non-terminal residue" evidence="4">
    <location>
        <position position="112"/>
    </location>
</feature>
<evidence type="ECO:0000256" key="1">
    <source>
        <dbReference type="ARBA" id="ARBA00022737"/>
    </source>
</evidence>
<reference evidence="4 5" key="1">
    <citation type="submission" date="2013-11" db="EMBL/GenBank/DDBJ databases">
        <title>Genome sequencing of Stegodyphus mimosarum.</title>
        <authorList>
            <person name="Bechsgaard J."/>
        </authorList>
    </citation>
    <scope>NUCLEOTIDE SEQUENCE [LARGE SCALE GENOMIC DNA]</scope>
</reference>
<dbReference type="PROSITE" id="PS51676">
    <property type="entry name" value="FF"/>
    <property type="match status" value="1"/>
</dbReference>
<dbReference type="InterPro" id="IPR002713">
    <property type="entry name" value="FF_domain"/>
</dbReference>
<keyword evidence="5" id="KW-1185">Reference proteome</keyword>
<evidence type="ECO:0000313" key="4">
    <source>
        <dbReference type="EMBL" id="KFM70098.1"/>
    </source>
</evidence>
<accession>A0A087TYA9</accession>
<protein>
    <submittedName>
        <fullName evidence="4">Transcription elongation regulator 1-like protein</fullName>
    </submittedName>
</protein>
<dbReference type="OrthoDB" id="63972at2759"/>
<dbReference type="STRING" id="407821.A0A087TYA9"/>
<dbReference type="GO" id="GO:0070063">
    <property type="term" value="F:RNA polymerase binding"/>
    <property type="evidence" value="ECO:0007669"/>
    <property type="project" value="InterPro"/>
</dbReference>
<evidence type="ECO:0000259" key="3">
    <source>
        <dbReference type="PROSITE" id="PS51676"/>
    </source>
</evidence>
<dbReference type="PANTHER" id="PTHR15377:SF3">
    <property type="entry name" value="WW DOMAIN-CONTAINING PROTEIN"/>
    <property type="match status" value="1"/>
</dbReference>
<keyword evidence="1" id="KW-0677">Repeat</keyword>
<organism evidence="4 5">
    <name type="scientific">Stegodyphus mimosarum</name>
    <name type="common">African social velvet spider</name>
    <dbReference type="NCBI Taxonomy" id="407821"/>
    <lineage>
        <taxon>Eukaryota</taxon>
        <taxon>Metazoa</taxon>
        <taxon>Ecdysozoa</taxon>
        <taxon>Arthropoda</taxon>
        <taxon>Chelicerata</taxon>
        <taxon>Arachnida</taxon>
        <taxon>Araneae</taxon>
        <taxon>Araneomorphae</taxon>
        <taxon>Entelegynae</taxon>
        <taxon>Eresoidea</taxon>
        <taxon>Eresidae</taxon>
        <taxon>Stegodyphus</taxon>
    </lineage>
</organism>
<evidence type="ECO:0000313" key="5">
    <source>
        <dbReference type="Proteomes" id="UP000054359"/>
    </source>
</evidence>
<dbReference type="AlphaFoldDB" id="A0A087TYA9"/>
<proteinExistence type="predicted"/>
<sequence length="112" mass="13325">MKVEDSRQSSDDSLINNQHTKSDDAANEIKTVSEEETLNCIQANMPYDERVKRFRQILIDNNVSAFSTWEKELHRIVFDPRYPLISSKERKKVFETYVKERLQEEKDKKSKE</sequence>
<feature type="compositionally biased region" description="Basic and acidic residues" evidence="2">
    <location>
        <begin position="1"/>
        <end position="10"/>
    </location>
</feature>
<dbReference type="EMBL" id="KK117300">
    <property type="protein sequence ID" value="KFM70098.1"/>
    <property type="molecule type" value="Genomic_DNA"/>
</dbReference>
<name>A0A087TYA9_STEMI</name>
<feature type="domain" description="FF" evidence="3">
    <location>
        <begin position="47"/>
        <end position="100"/>
    </location>
</feature>
<dbReference type="SUPFAM" id="SSF81698">
    <property type="entry name" value="FF domain"/>
    <property type="match status" value="1"/>
</dbReference>
<evidence type="ECO:0000256" key="2">
    <source>
        <dbReference type="SAM" id="MobiDB-lite"/>
    </source>
</evidence>
<dbReference type="Gene3D" id="1.10.10.440">
    <property type="entry name" value="FF domain"/>
    <property type="match status" value="1"/>
</dbReference>
<dbReference type="SMART" id="SM00441">
    <property type="entry name" value="FF"/>
    <property type="match status" value="1"/>
</dbReference>
<gene>
    <name evidence="4" type="ORF">X975_02066</name>
</gene>
<dbReference type="InterPro" id="IPR036517">
    <property type="entry name" value="FF_domain_sf"/>
</dbReference>